<dbReference type="InterPro" id="IPR002508">
    <property type="entry name" value="MurNAc-LAA_cat"/>
</dbReference>
<dbReference type="RefSeq" id="WP_133798400.1">
    <property type="nucleotide sequence ID" value="NZ_SNWQ01000001.1"/>
</dbReference>
<dbReference type="InterPro" id="IPR050695">
    <property type="entry name" value="N-acetylmuramoyl_amidase_3"/>
</dbReference>
<evidence type="ECO:0000259" key="2">
    <source>
        <dbReference type="SMART" id="SM00646"/>
    </source>
</evidence>
<dbReference type="SUPFAM" id="SSF47090">
    <property type="entry name" value="PGBD-like"/>
    <property type="match status" value="2"/>
</dbReference>
<evidence type="ECO:0000313" key="4">
    <source>
        <dbReference type="Proteomes" id="UP000295388"/>
    </source>
</evidence>
<keyword evidence="4" id="KW-1185">Reference proteome</keyword>
<keyword evidence="1" id="KW-0378">Hydrolase</keyword>
<dbReference type="EMBL" id="SNWQ01000001">
    <property type="protein sequence ID" value="TDO54866.1"/>
    <property type="molecule type" value="Genomic_DNA"/>
</dbReference>
<dbReference type="GO" id="GO:0030288">
    <property type="term" value="C:outer membrane-bounded periplasmic space"/>
    <property type="evidence" value="ECO:0007669"/>
    <property type="project" value="TreeGrafter"/>
</dbReference>
<dbReference type="PANTHER" id="PTHR30404:SF0">
    <property type="entry name" value="N-ACETYLMURAMOYL-L-ALANINE AMIDASE AMIC"/>
    <property type="match status" value="1"/>
</dbReference>
<feature type="domain" description="MurNAc-LAA" evidence="2">
    <location>
        <begin position="244"/>
        <end position="360"/>
    </location>
</feature>
<accession>A0A4R6KQ90</accession>
<dbReference type="InterPro" id="IPR036365">
    <property type="entry name" value="PGBD-like_sf"/>
</dbReference>
<gene>
    <name evidence="3" type="ORF">EV643_101657</name>
</gene>
<dbReference type="Gene3D" id="3.40.630.40">
    <property type="entry name" value="Zn-dependent exopeptidases"/>
    <property type="match status" value="1"/>
</dbReference>
<dbReference type="AlphaFoldDB" id="A0A4R6KQ90"/>
<name>A0A4R6KQ90_9ACTN</name>
<dbReference type="Proteomes" id="UP000295388">
    <property type="component" value="Unassembled WGS sequence"/>
</dbReference>
<organism evidence="3 4">
    <name type="scientific">Kribbella caucasensis</name>
    <dbReference type="NCBI Taxonomy" id="2512215"/>
    <lineage>
        <taxon>Bacteria</taxon>
        <taxon>Bacillati</taxon>
        <taxon>Actinomycetota</taxon>
        <taxon>Actinomycetes</taxon>
        <taxon>Propionibacteriales</taxon>
        <taxon>Kribbellaceae</taxon>
        <taxon>Kribbella</taxon>
    </lineage>
</organism>
<dbReference type="GO" id="GO:0008745">
    <property type="term" value="F:N-acetylmuramoyl-L-alanine amidase activity"/>
    <property type="evidence" value="ECO:0007669"/>
    <property type="project" value="InterPro"/>
</dbReference>
<dbReference type="OrthoDB" id="3719185at2"/>
<evidence type="ECO:0000256" key="1">
    <source>
        <dbReference type="ARBA" id="ARBA00022801"/>
    </source>
</evidence>
<dbReference type="Pfam" id="PF01471">
    <property type="entry name" value="PG_binding_1"/>
    <property type="match status" value="2"/>
</dbReference>
<protein>
    <submittedName>
        <fullName evidence="3">N-acetylmuramoyl-L-alanine amidase</fullName>
    </submittedName>
</protein>
<dbReference type="InterPro" id="IPR002477">
    <property type="entry name" value="Peptidoglycan-bd-like"/>
</dbReference>
<dbReference type="CDD" id="cd02696">
    <property type="entry name" value="MurNAc-LAA"/>
    <property type="match status" value="1"/>
</dbReference>
<dbReference type="SMART" id="SM00646">
    <property type="entry name" value="Ami_3"/>
    <property type="match status" value="1"/>
</dbReference>
<reference evidence="3 4" key="1">
    <citation type="submission" date="2019-03" db="EMBL/GenBank/DDBJ databases">
        <title>Genomic Encyclopedia of Type Strains, Phase III (KMG-III): the genomes of soil and plant-associated and newly described type strains.</title>
        <authorList>
            <person name="Whitman W."/>
        </authorList>
    </citation>
    <scope>NUCLEOTIDE SEQUENCE [LARGE SCALE GENOMIC DNA]</scope>
    <source>
        <strain evidence="3 4">VKM Ac-2527</strain>
    </source>
</reference>
<comment type="caution">
    <text evidence="3">The sequence shown here is derived from an EMBL/GenBank/DDBJ whole genome shotgun (WGS) entry which is preliminary data.</text>
</comment>
<dbReference type="PANTHER" id="PTHR30404">
    <property type="entry name" value="N-ACETYLMURAMOYL-L-ALANINE AMIDASE"/>
    <property type="match status" value="1"/>
</dbReference>
<dbReference type="InterPro" id="IPR036366">
    <property type="entry name" value="PGBDSf"/>
</dbReference>
<evidence type="ECO:0000313" key="3">
    <source>
        <dbReference type="EMBL" id="TDO54866.1"/>
    </source>
</evidence>
<proteinExistence type="predicted"/>
<dbReference type="Gene3D" id="1.10.101.10">
    <property type="entry name" value="PGBD-like superfamily/PGBD"/>
    <property type="match status" value="2"/>
</dbReference>
<dbReference type="GO" id="GO:0009253">
    <property type="term" value="P:peptidoglycan catabolic process"/>
    <property type="evidence" value="ECO:0007669"/>
    <property type="project" value="InterPro"/>
</dbReference>
<sequence length="382" mass="41190">MTGPLLDGPHGARIYRIGDSGEAVAEIIGKLQRLGLLAPGEHYVYDEATAHAVRGFQQQRGLMIDGIVGPQTYRAIDDARWRLGDRLLTYVVSHPLTGDDVVDLQSKLQELGFAVARVDGIFGADTQRAVTEFQRNMGLPADGTCGPSTFKALQRIRPMATGGRPDALRASEAVRAAGPRLSGKTVVIDPGHGGFDYGWEGFGLRESDVAYDLAARIEGRLGATGVRAYLSRGRDQGPDELARAAFANDTDANLCVSLHTDGSMNPEAQGVATYFYGNDLHGASSSVGEQFAGLVQREIVARTDLLNCRTHAKTWDLLRRTKMPAVRLEIGYVTNPHDAARLADPAFRDVVAEAIVVAIQRVYLPPEQDAATGMLRLGQLTV</sequence>
<dbReference type="SUPFAM" id="SSF53187">
    <property type="entry name" value="Zn-dependent exopeptidases"/>
    <property type="match status" value="1"/>
</dbReference>
<dbReference type="Pfam" id="PF01520">
    <property type="entry name" value="Amidase_3"/>
    <property type="match status" value="1"/>
</dbReference>